<feature type="coiled-coil region" evidence="1">
    <location>
        <begin position="84"/>
        <end position="118"/>
    </location>
</feature>
<comment type="caution">
    <text evidence="3">The sequence shown here is derived from an EMBL/GenBank/DDBJ whole genome shotgun (WGS) entry which is preliminary data.</text>
</comment>
<feature type="compositionally biased region" description="Acidic residues" evidence="2">
    <location>
        <begin position="212"/>
        <end position="255"/>
    </location>
</feature>
<organism evidence="3 4">
    <name type="scientific">Halosolutus amylolyticus</name>
    <dbReference type="NCBI Taxonomy" id="2932267"/>
    <lineage>
        <taxon>Archaea</taxon>
        <taxon>Methanobacteriati</taxon>
        <taxon>Methanobacteriota</taxon>
        <taxon>Stenosarchaea group</taxon>
        <taxon>Halobacteria</taxon>
        <taxon>Halobacteriales</taxon>
        <taxon>Natrialbaceae</taxon>
        <taxon>Halosolutus</taxon>
    </lineage>
</organism>
<evidence type="ECO:0000313" key="3">
    <source>
        <dbReference type="EMBL" id="MFC4544354.1"/>
    </source>
</evidence>
<name>A0ABD5PV00_9EURY</name>
<feature type="region of interest" description="Disordered" evidence="2">
    <location>
        <begin position="184"/>
        <end position="261"/>
    </location>
</feature>
<sequence length="261" mass="27004">MRRPTKIVLALLLAVSMAAMPLAAADVGAAANAQEQDAEDEESVAPGEQLAAVVGVQEAELDGEVSERAYGIKVAAAQTEDARADVVLEQQADVEKRIADLENRTAELNAAYEDGELTRGQYEGRMAAIAAEQRTAERLANGTAATASELENPEAHGIDVDAIQTLAETASELTGPEVAEIARSIAGEGVGQPVDADREPGAPIEPPAADGDAPEDADDPETPDTDGDEDESDADEQNGTDTEEPASEAGDEQAQDDAGSQ</sequence>
<dbReference type="EMBL" id="JBHSFA010000011">
    <property type="protein sequence ID" value="MFC4544354.1"/>
    <property type="molecule type" value="Genomic_DNA"/>
</dbReference>
<proteinExistence type="predicted"/>
<dbReference type="AlphaFoldDB" id="A0ABD5PV00"/>
<keyword evidence="4" id="KW-1185">Reference proteome</keyword>
<dbReference type="Proteomes" id="UP001595898">
    <property type="component" value="Unassembled WGS sequence"/>
</dbReference>
<evidence type="ECO:0000256" key="1">
    <source>
        <dbReference type="SAM" id="Coils"/>
    </source>
</evidence>
<evidence type="ECO:0000256" key="2">
    <source>
        <dbReference type="SAM" id="MobiDB-lite"/>
    </source>
</evidence>
<gene>
    <name evidence="3" type="ORF">ACFO5R_20705</name>
</gene>
<reference evidence="3 4" key="1">
    <citation type="journal article" date="2019" name="Int. J. Syst. Evol. Microbiol.">
        <title>The Global Catalogue of Microorganisms (GCM) 10K type strain sequencing project: providing services to taxonomists for standard genome sequencing and annotation.</title>
        <authorList>
            <consortium name="The Broad Institute Genomics Platform"/>
            <consortium name="The Broad Institute Genome Sequencing Center for Infectious Disease"/>
            <person name="Wu L."/>
            <person name="Ma J."/>
        </authorList>
    </citation>
    <scope>NUCLEOTIDE SEQUENCE [LARGE SCALE GENOMIC DNA]</scope>
    <source>
        <strain evidence="3 4">WLHS5</strain>
    </source>
</reference>
<accession>A0ABD5PV00</accession>
<protein>
    <submittedName>
        <fullName evidence="3">Uncharacterized protein</fullName>
    </submittedName>
</protein>
<dbReference type="RefSeq" id="WP_250141088.1">
    <property type="nucleotide sequence ID" value="NZ_JALIQP010000003.1"/>
</dbReference>
<keyword evidence="1" id="KW-0175">Coiled coil</keyword>
<evidence type="ECO:0000313" key="4">
    <source>
        <dbReference type="Proteomes" id="UP001595898"/>
    </source>
</evidence>